<keyword evidence="1" id="KW-0614">Plasmid</keyword>
<protein>
    <submittedName>
        <fullName evidence="1">AlwI family type II restriction endonuclease</fullName>
        <ecNumber evidence="1">3.1.21.-</ecNumber>
    </submittedName>
</protein>
<keyword evidence="2" id="KW-1185">Reference proteome</keyword>
<geneLocation type="plasmid" evidence="1 2">
    <name>p1</name>
</geneLocation>
<dbReference type="Proteomes" id="UP000679498">
    <property type="component" value="Plasmid p1"/>
</dbReference>
<dbReference type="RefSeq" id="WP_214813947.1">
    <property type="nucleotide sequence ID" value="NZ_CP075898.1"/>
</dbReference>
<organism evidence="1 2">
    <name type="scientific">Exiguobacterium acetylicum</name>
    <name type="common">Brevibacterium acetylicum</name>
    <dbReference type="NCBI Taxonomy" id="41170"/>
    <lineage>
        <taxon>Bacteria</taxon>
        <taxon>Bacillati</taxon>
        <taxon>Bacillota</taxon>
        <taxon>Bacilli</taxon>
        <taxon>Bacillales</taxon>
        <taxon>Bacillales Family XII. Incertae Sedis</taxon>
        <taxon>Exiguobacterium</taxon>
    </lineage>
</organism>
<dbReference type="GeneID" id="88813400"/>
<name>A0ABX8GEM3_EXIAC</name>
<dbReference type="GO" id="GO:0016787">
    <property type="term" value="F:hydrolase activity"/>
    <property type="evidence" value="ECO:0007669"/>
    <property type="project" value="UniProtKB-KW"/>
</dbReference>
<dbReference type="EC" id="3.1.21.-" evidence="1"/>
<keyword evidence="1" id="KW-0378">Hydrolase</keyword>
<gene>
    <name evidence="1" type="ORF">KKI46_16990</name>
</gene>
<evidence type="ECO:0000313" key="2">
    <source>
        <dbReference type="Proteomes" id="UP000679498"/>
    </source>
</evidence>
<reference evidence="1 2" key="1">
    <citation type="submission" date="2021-05" db="EMBL/GenBank/DDBJ databases">
        <title>Biocontrol using Exiguobacterium acetylicum SI17 against litchi downy blight caused by Peronophythora litchii.</title>
        <authorList>
            <person name="Zheng L."/>
        </authorList>
    </citation>
    <scope>NUCLEOTIDE SEQUENCE [LARGE SCALE GENOMIC DNA]</scope>
    <source>
        <strain evidence="1 2">SI17</strain>
        <plasmid evidence="1 2">p1</plasmid>
    </source>
</reference>
<dbReference type="Pfam" id="PF09491">
    <property type="entry name" value="RE_AlwI"/>
    <property type="match status" value="1"/>
</dbReference>
<accession>A0ABX8GEM3</accession>
<dbReference type="GO" id="GO:0004519">
    <property type="term" value="F:endonuclease activity"/>
    <property type="evidence" value="ECO:0007669"/>
    <property type="project" value="UniProtKB-KW"/>
</dbReference>
<proteinExistence type="predicted"/>
<dbReference type="InterPro" id="IPR018573">
    <property type="entry name" value="Restrct_endonuc_II_AlwI"/>
</dbReference>
<dbReference type="EMBL" id="CP075898">
    <property type="protein sequence ID" value="QWB31828.1"/>
    <property type="molecule type" value="Genomic_DNA"/>
</dbReference>
<evidence type="ECO:0000313" key="1">
    <source>
        <dbReference type="EMBL" id="QWB31828.1"/>
    </source>
</evidence>
<keyword evidence="1" id="KW-0255">Endonuclease</keyword>
<sequence length="532" mass="61727">MTERKIWFITRPERDPRYHAEAMSALQEATNNFTLKWEGNRELHKHYEAVLASHKLKRNNISNDGSGGRTWCALLKTFAYCYIDKNGVVKPTKVGQALVDGIKEYENVKKQILTLQIPNAYFLERGFRPKFESSFRIRPARFLIKLVQREDLQYSISKEEITYFVLTAQDDREVEEIAKKILLYRQSSPDEQEQLKQEIAVQYDHRARNDKAARDYYQAHSDVAHTFMMLCEYTGLVEYVRGDSILTTQPDLVEEALRVLNEYDRRYPFNTRYRISIERMAQNNGLDVDSYKSNDYGDVKPANNLGKRQGKIDAILGKMPNWTMQSDEELIQVFTESFGPRDAAQMVSILRKEQPALLNVSEQFVESYLGQMTPLEFEKLTGDIFKEIGFDVVYQPKVQGTRTEIELLVKYGDHFGIIDTKYYESGFPLSQNLANYMGSEYIPNYLTYGDAHLSFFGYVTSAGYSGEKKLQSITKLSEKLVGESIEGFMLTREVLLGFLDYCIENEIPKEERIQLFTDRIQNKAFSDLKLFL</sequence>
<keyword evidence="1" id="KW-0540">Nuclease</keyword>
<dbReference type="Gene3D" id="3.40.91.30">
    <property type="match status" value="1"/>
</dbReference>